<dbReference type="Proteomes" id="UP000182584">
    <property type="component" value="Unassembled WGS sequence"/>
</dbReference>
<feature type="transmembrane region" description="Helical" evidence="1">
    <location>
        <begin position="88"/>
        <end position="105"/>
    </location>
</feature>
<dbReference type="OrthoDB" id="9814474at2"/>
<evidence type="ECO:0000313" key="3">
    <source>
        <dbReference type="Proteomes" id="UP000182584"/>
    </source>
</evidence>
<keyword evidence="1" id="KW-0812">Transmembrane</keyword>
<dbReference type="PANTHER" id="PTHR40078">
    <property type="entry name" value="INTEGRAL MEMBRANE PROTEIN-RELATED"/>
    <property type="match status" value="1"/>
</dbReference>
<protein>
    <submittedName>
        <fullName evidence="2">Uncharacterized membrane protein YczE</fullName>
    </submittedName>
</protein>
<dbReference type="PANTHER" id="PTHR40078:SF1">
    <property type="entry name" value="INTEGRAL MEMBRANE PROTEIN"/>
    <property type="match status" value="1"/>
</dbReference>
<name>A0A1H9WYX8_BUTFI</name>
<dbReference type="EMBL" id="FOGJ01000037">
    <property type="protein sequence ID" value="SES39122.1"/>
    <property type="molecule type" value="Genomic_DNA"/>
</dbReference>
<gene>
    <name evidence="2" type="ORF">SAMN04487884_13730</name>
</gene>
<dbReference type="InterPro" id="IPR038750">
    <property type="entry name" value="YczE/YyaS-like"/>
</dbReference>
<organism evidence="2 3">
    <name type="scientific">Butyrivibrio fibrisolvens</name>
    <dbReference type="NCBI Taxonomy" id="831"/>
    <lineage>
        <taxon>Bacteria</taxon>
        <taxon>Bacillati</taxon>
        <taxon>Bacillota</taxon>
        <taxon>Clostridia</taxon>
        <taxon>Lachnospirales</taxon>
        <taxon>Lachnospiraceae</taxon>
        <taxon>Butyrivibrio</taxon>
    </lineage>
</organism>
<dbReference type="RefSeq" id="WP_022753627.1">
    <property type="nucleotide sequence ID" value="NZ_CP065800.1"/>
</dbReference>
<dbReference type="AlphaFoldDB" id="A0A1H9WYX8"/>
<keyword evidence="1" id="KW-0472">Membrane</keyword>
<keyword evidence="1" id="KW-1133">Transmembrane helix</keyword>
<feature type="transmembrane region" description="Helical" evidence="1">
    <location>
        <begin position="117"/>
        <end position="138"/>
    </location>
</feature>
<evidence type="ECO:0000256" key="1">
    <source>
        <dbReference type="SAM" id="Phobius"/>
    </source>
</evidence>
<feature type="transmembrane region" description="Helical" evidence="1">
    <location>
        <begin position="18"/>
        <end position="36"/>
    </location>
</feature>
<reference evidence="2 3" key="1">
    <citation type="submission" date="2016-10" db="EMBL/GenBank/DDBJ databases">
        <authorList>
            <person name="de Groot N.N."/>
        </authorList>
    </citation>
    <scope>NUCLEOTIDE SEQUENCE [LARGE SCALE GENOMIC DNA]</scope>
    <source>
        <strain evidence="2 3">AR40</strain>
    </source>
</reference>
<proteinExistence type="predicted"/>
<sequence>MRQKIYAYTHQQAFVKKLALMLIGVLCMGFFLSFLIEVNLGTDPCTFMNVAISRKFGILFGTWQLLLNAVLLLIVIKYDIRQIGPGTIANMVLIGYVADICRWLWSKILPKEFFTTFPYRGVIFAVAIVSFVISVAIYMNTDMGVAPYDAFPIIVHDRLLKNIPFKYVRMGYDFLAIIIGYLLGAVPNIGIVIMALLLGPAISYVGKKLAPYLN</sequence>
<evidence type="ECO:0000313" key="2">
    <source>
        <dbReference type="EMBL" id="SES39122.1"/>
    </source>
</evidence>
<feature type="transmembrane region" description="Helical" evidence="1">
    <location>
        <begin position="56"/>
        <end position="76"/>
    </location>
</feature>
<accession>A0A1H9WYX8</accession>
<feature type="transmembrane region" description="Helical" evidence="1">
    <location>
        <begin position="174"/>
        <end position="198"/>
    </location>
</feature>
<dbReference type="Pfam" id="PF19700">
    <property type="entry name" value="DUF6198"/>
    <property type="match status" value="1"/>
</dbReference>
<dbReference type="eggNOG" id="COG2364">
    <property type="taxonomic scope" value="Bacteria"/>
</dbReference>